<evidence type="ECO:0000313" key="4">
    <source>
        <dbReference type="Proteomes" id="UP000501812"/>
    </source>
</evidence>
<dbReference type="AlphaFoldDB" id="A0A858RLM1"/>
<evidence type="ECO:0000256" key="1">
    <source>
        <dbReference type="SAM" id="SignalP"/>
    </source>
</evidence>
<sequence length="230" mass="24010">MKKILLAAAASGLLAPLLPAATITWQTPSAITGASDVSTQGTYVGSWAPNHADAPNFPVNGVSFQGFSDLPGLNNTLDDGGGYFGGQNTADSNYNTLLSYGRYVYSDESRSVSWGGMTAGQSYLVQIWISDPRNIGQTRWANLSGDGDVSPNVYYPADGTGVGSYIIGTFVADASGNQTITIDPSSLVEGVPGGGSAQINLMQVRLIPEPASLGLAGLGMMSCLLRRRRH</sequence>
<dbReference type="KEGG" id="luo:HHL09_16275"/>
<dbReference type="Proteomes" id="UP000501812">
    <property type="component" value="Chromosome"/>
</dbReference>
<keyword evidence="4" id="KW-1185">Reference proteome</keyword>
<dbReference type="EMBL" id="CP051774">
    <property type="protein sequence ID" value="QJE97279.1"/>
    <property type="molecule type" value="Genomic_DNA"/>
</dbReference>
<protein>
    <submittedName>
        <fullName evidence="3">PEP-CTERM sorting domain-containing protein</fullName>
    </submittedName>
</protein>
<dbReference type="RefSeq" id="WP_169455679.1">
    <property type="nucleotide sequence ID" value="NZ_CP051774.1"/>
</dbReference>
<feature type="chain" id="PRO_5032438421" evidence="1">
    <location>
        <begin position="21"/>
        <end position="230"/>
    </location>
</feature>
<evidence type="ECO:0000313" key="3">
    <source>
        <dbReference type="EMBL" id="QJE97279.1"/>
    </source>
</evidence>
<keyword evidence="1" id="KW-0732">Signal</keyword>
<dbReference type="NCBIfam" id="TIGR02595">
    <property type="entry name" value="PEP_CTERM"/>
    <property type="match status" value="1"/>
</dbReference>
<evidence type="ECO:0000259" key="2">
    <source>
        <dbReference type="Pfam" id="PF07589"/>
    </source>
</evidence>
<feature type="domain" description="Ice-binding protein C-terminal" evidence="2">
    <location>
        <begin position="207"/>
        <end position="229"/>
    </location>
</feature>
<dbReference type="Pfam" id="PF07589">
    <property type="entry name" value="PEP-CTERM"/>
    <property type="match status" value="1"/>
</dbReference>
<name>A0A858RLM1_9BACT</name>
<gene>
    <name evidence="3" type="ORF">HHL09_16275</name>
</gene>
<organism evidence="3 4">
    <name type="scientific">Luteolibacter luteus</name>
    <dbReference type="NCBI Taxonomy" id="2728835"/>
    <lineage>
        <taxon>Bacteria</taxon>
        <taxon>Pseudomonadati</taxon>
        <taxon>Verrucomicrobiota</taxon>
        <taxon>Verrucomicrobiia</taxon>
        <taxon>Verrucomicrobiales</taxon>
        <taxon>Verrucomicrobiaceae</taxon>
        <taxon>Luteolibacter</taxon>
    </lineage>
</organism>
<dbReference type="InterPro" id="IPR013424">
    <property type="entry name" value="Ice-binding_C"/>
</dbReference>
<accession>A0A858RLM1</accession>
<reference evidence="3 4" key="1">
    <citation type="submission" date="2020-04" db="EMBL/GenBank/DDBJ databases">
        <title>Luteolibacter sp. G-1-1-1 isolated from soil.</title>
        <authorList>
            <person name="Dahal R.H."/>
        </authorList>
    </citation>
    <scope>NUCLEOTIDE SEQUENCE [LARGE SCALE GENOMIC DNA]</scope>
    <source>
        <strain evidence="3 4">G-1-1-1</strain>
    </source>
</reference>
<proteinExistence type="predicted"/>
<feature type="signal peptide" evidence="1">
    <location>
        <begin position="1"/>
        <end position="20"/>
    </location>
</feature>